<comment type="caution">
    <text evidence="1">The sequence shown here is derived from an EMBL/GenBank/DDBJ whole genome shotgun (WGS) entry which is preliminary data.</text>
</comment>
<name>A0A8H6HXE8_9AGAR</name>
<evidence type="ECO:0000313" key="1">
    <source>
        <dbReference type="EMBL" id="KAF6754914.1"/>
    </source>
</evidence>
<dbReference type="AlphaFoldDB" id="A0A8H6HXE8"/>
<sequence>MRVENGSLFQRSILSTIFWQPQDQLSLYSPVLSTRHSTTHFYLSSFGIPHCNQADPRAHSAQTYSLLTQRPIMLHLHPKVMMLRLARLLYERPRDPYLLQLKKSHPVVRKLDNLYPLWPTTPSPQCASSDRLVAVIKEEPKDERGGLVPCGGTARDITINNNAGANGNYAHTHPHWVVYGPYSTFYHVPFYPVFVPPCHPIPYEDGYARNGHEGFVDSNVPIAAGNTWTRAAIASWARDCSNSPPPPDAVTFSEELEDSAECSILPNISKFTRLSGFKSATKHSICNS</sequence>
<keyword evidence="2" id="KW-1185">Reference proteome</keyword>
<proteinExistence type="predicted"/>
<dbReference type="OrthoDB" id="10383385at2759"/>
<evidence type="ECO:0000313" key="2">
    <source>
        <dbReference type="Proteomes" id="UP000521943"/>
    </source>
</evidence>
<accession>A0A8H6HXE8</accession>
<dbReference type="EMBL" id="JACGCI010000032">
    <property type="protein sequence ID" value="KAF6754914.1"/>
    <property type="molecule type" value="Genomic_DNA"/>
</dbReference>
<gene>
    <name evidence="1" type="ORF">DFP72DRAFT_898009</name>
</gene>
<reference evidence="1 2" key="1">
    <citation type="submission" date="2020-07" db="EMBL/GenBank/DDBJ databases">
        <title>Comparative genomics of pyrophilous fungi reveals a link between fire events and developmental genes.</title>
        <authorList>
            <consortium name="DOE Joint Genome Institute"/>
            <person name="Steindorff A.S."/>
            <person name="Carver A."/>
            <person name="Calhoun S."/>
            <person name="Stillman K."/>
            <person name="Liu H."/>
            <person name="Lipzen A."/>
            <person name="Pangilinan J."/>
            <person name="Labutti K."/>
            <person name="Bruns T.D."/>
            <person name="Grigoriev I.V."/>
        </authorList>
    </citation>
    <scope>NUCLEOTIDE SEQUENCE [LARGE SCALE GENOMIC DNA]</scope>
    <source>
        <strain evidence="1 2">CBS 144469</strain>
    </source>
</reference>
<dbReference type="Proteomes" id="UP000521943">
    <property type="component" value="Unassembled WGS sequence"/>
</dbReference>
<organism evidence="1 2">
    <name type="scientific">Ephemerocybe angulata</name>
    <dbReference type="NCBI Taxonomy" id="980116"/>
    <lineage>
        <taxon>Eukaryota</taxon>
        <taxon>Fungi</taxon>
        <taxon>Dikarya</taxon>
        <taxon>Basidiomycota</taxon>
        <taxon>Agaricomycotina</taxon>
        <taxon>Agaricomycetes</taxon>
        <taxon>Agaricomycetidae</taxon>
        <taxon>Agaricales</taxon>
        <taxon>Agaricineae</taxon>
        <taxon>Psathyrellaceae</taxon>
        <taxon>Ephemerocybe</taxon>
    </lineage>
</organism>
<protein>
    <submittedName>
        <fullName evidence="1">Uncharacterized protein</fullName>
    </submittedName>
</protein>